<evidence type="ECO:0008006" key="5">
    <source>
        <dbReference type="Google" id="ProtNLM"/>
    </source>
</evidence>
<dbReference type="EMBL" id="ANPB02000002">
    <property type="protein sequence ID" value="KAF4488659.1"/>
    <property type="molecule type" value="Genomic_DNA"/>
</dbReference>
<feature type="transmembrane region" description="Helical" evidence="2">
    <location>
        <begin position="257"/>
        <end position="279"/>
    </location>
</feature>
<reference evidence="3 4" key="1">
    <citation type="submission" date="2012-08" db="EMBL/GenBank/DDBJ databases">
        <authorList>
            <person name="Gan P.H.P."/>
            <person name="Ikeda K."/>
            <person name="Irieda H."/>
            <person name="Narusaka M."/>
            <person name="O'Connell R.J."/>
            <person name="Narusaka Y."/>
            <person name="Takano Y."/>
            <person name="Kubo Y."/>
            <person name="Shirasu K."/>
        </authorList>
    </citation>
    <scope>NUCLEOTIDE SEQUENCE [LARGE SCALE GENOMIC DNA]</scope>
    <source>
        <strain evidence="3 4">Nara gc5</strain>
    </source>
</reference>
<evidence type="ECO:0000256" key="2">
    <source>
        <dbReference type="SAM" id="Phobius"/>
    </source>
</evidence>
<protein>
    <recommendedName>
        <fullName evidence="5">Corticosteroid-binding protein</fullName>
    </recommendedName>
</protein>
<gene>
    <name evidence="3" type="ORF">CGGC5_v002771</name>
</gene>
<comment type="caution">
    <text evidence="3">The sequence shown here is derived from an EMBL/GenBank/DDBJ whole genome shotgun (WGS) entry which is preliminary data.</text>
</comment>
<reference evidence="3 4" key="2">
    <citation type="submission" date="2020-04" db="EMBL/GenBank/DDBJ databases">
        <title>Genome sequencing and assembly of multiple isolates from the Colletotrichum gloeosporioides species complex.</title>
        <authorList>
            <person name="Gan P."/>
            <person name="Shirasu K."/>
        </authorList>
    </citation>
    <scope>NUCLEOTIDE SEQUENCE [LARGE SCALE GENOMIC DNA]</scope>
    <source>
        <strain evidence="3 4">Nara gc5</strain>
    </source>
</reference>
<keyword evidence="2" id="KW-0812">Transmembrane</keyword>
<keyword evidence="2" id="KW-0472">Membrane</keyword>
<dbReference type="Proteomes" id="UP000011096">
    <property type="component" value="Unassembled WGS sequence"/>
</dbReference>
<feature type="transmembrane region" description="Helical" evidence="2">
    <location>
        <begin position="291"/>
        <end position="311"/>
    </location>
</feature>
<dbReference type="RefSeq" id="XP_031888955.1">
    <property type="nucleotide sequence ID" value="XM_032031646.1"/>
</dbReference>
<sequence length="379" mass="42244">MASWPPTRWPVPIHVFSYRVLLVIPVLLAIATFAALFIHSDVNIALLYSQCDSRARLPSISKVPVFGTPVCFAISFFQNALDSARTFASMSAVLSFIAGLMTVTTVEAARICNAPNVLIANPTGPWLVFNLIGGAVVWELVMVPAFFHRSRSIYLARKKAGKQVVESAESKDPDFGKHSRHLSVDAEIVAIPVSVAWGFVLPSILMLIYNSPATIAVWLFFPVWVSLVRQAVRWGVLRLQKRQRRSFHLESHTVSLLLVYLVPMVCSVVSHVFLIWSLFQRDDRKEMTRATVKFIEIDVTFIGFTVLYWLLVEGGWKVALVAVAAAVPLGPGAGICVAWIYRDSEIREHLKNWLTGEHDNEESSGEARTGTDEETPLLR</sequence>
<dbReference type="InParanoid" id="A0A7J6JG87"/>
<dbReference type="GeneID" id="43615701"/>
<feature type="transmembrane region" description="Helical" evidence="2">
    <location>
        <begin position="20"/>
        <end position="38"/>
    </location>
</feature>
<dbReference type="AlphaFoldDB" id="A0A7J6JG87"/>
<feature type="transmembrane region" description="Helical" evidence="2">
    <location>
        <begin position="126"/>
        <end position="147"/>
    </location>
</feature>
<feature type="transmembrane region" description="Helical" evidence="2">
    <location>
        <begin position="188"/>
        <end position="209"/>
    </location>
</feature>
<proteinExistence type="predicted"/>
<evidence type="ECO:0000313" key="4">
    <source>
        <dbReference type="Proteomes" id="UP000011096"/>
    </source>
</evidence>
<feature type="region of interest" description="Disordered" evidence="1">
    <location>
        <begin position="357"/>
        <end position="379"/>
    </location>
</feature>
<organism evidence="3 4">
    <name type="scientific">Colletotrichum fructicola (strain Nara gc5)</name>
    <name type="common">Anthracnose fungus</name>
    <name type="synonym">Colletotrichum gloeosporioides (strain Nara gc5)</name>
    <dbReference type="NCBI Taxonomy" id="1213859"/>
    <lineage>
        <taxon>Eukaryota</taxon>
        <taxon>Fungi</taxon>
        <taxon>Dikarya</taxon>
        <taxon>Ascomycota</taxon>
        <taxon>Pezizomycotina</taxon>
        <taxon>Sordariomycetes</taxon>
        <taxon>Hypocreomycetidae</taxon>
        <taxon>Glomerellales</taxon>
        <taxon>Glomerellaceae</taxon>
        <taxon>Colletotrichum</taxon>
        <taxon>Colletotrichum gloeosporioides species complex</taxon>
    </lineage>
</organism>
<name>A0A7J6JG87_COLFN</name>
<feature type="transmembrane region" description="Helical" evidence="2">
    <location>
        <begin position="215"/>
        <end position="236"/>
    </location>
</feature>
<evidence type="ECO:0000313" key="3">
    <source>
        <dbReference type="EMBL" id="KAF4488659.1"/>
    </source>
</evidence>
<feature type="transmembrane region" description="Helical" evidence="2">
    <location>
        <begin position="87"/>
        <end position="106"/>
    </location>
</feature>
<keyword evidence="4" id="KW-1185">Reference proteome</keyword>
<accession>A0A7J6JG87</accession>
<feature type="transmembrane region" description="Helical" evidence="2">
    <location>
        <begin position="318"/>
        <end position="341"/>
    </location>
</feature>
<keyword evidence="2" id="KW-1133">Transmembrane helix</keyword>
<dbReference type="OrthoDB" id="2281895at2759"/>
<evidence type="ECO:0000256" key="1">
    <source>
        <dbReference type="SAM" id="MobiDB-lite"/>
    </source>
</evidence>